<dbReference type="Gene3D" id="3.20.20.100">
    <property type="entry name" value="NADP-dependent oxidoreductase domain"/>
    <property type="match status" value="1"/>
</dbReference>
<evidence type="ECO:0000313" key="8">
    <source>
        <dbReference type="EMBL" id="CAF9935112.1"/>
    </source>
</evidence>
<dbReference type="InterPro" id="IPR020471">
    <property type="entry name" value="AKR"/>
</dbReference>
<reference evidence="8" key="1">
    <citation type="submission" date="2021-03" db="EMBL/GenBank/DDBJ databases">
        <authorList>
            <person name="Tagirdzhanova G."/>
        </authorList>
    </citation>
    <scope>NUCLEOTIDE SEQUENCE</scope>
</reference>
<protein>
    <recommendedName>
        <fullName evidence="7">NADP-dependent oxidoreductase domain-containing protein</fullName>
    </recommendedName>
</protein>
<dbReference type="PANTHER" id="PTHR43827:SF3">
    <property type="entry name" value="NADP-DEPENDENT OXIDOREDUCTASE DOMAIN-CONTAINING PROTEIN"/>
    <property type="match status" value="1"/>
</dbReference>
<evidence type="ECO:0000259" key="7">
    <source>
        <dbReference type="Pfam" id="PF00248"/>
    </source>
</evidence>
<evidence type="ECO:0000313" key="9">
    <source>
        <dbReference type="Proteomes" id="UP000664521"/>
    </source>
</evidence>
<dbReference type="InterPro" id="IPR023210">
    <property type="entry name" value="NADP_OxRdtase_dom"/>
</dbReference>
<keyword evidence="2" id="KW-0521">NADP</keyword>
<feature type="domain" description="NADP-dependent oxidoreductase" evidence="7">
    <location>
        <begin position="23"/>
        <end position="275"/>
    </location>
</feature>
<evidence type="ECO:0000256" key="3">
    <source>
        <dbReference type="ARBA" id="ARBA00023002"/>
    </source>
</evidence>
<dbReference type="AlphaFoldDB" id="A0A8H3G1V5"/>
<comment type="similarity">
    <text evidence="1">Belongs to the aldo/keto reductase family.</text>
</comment>
<dbReference type="PRINTS" id="PR00069">
    <property type="entry name" value="ALDKETRDTASE"/>
</dbReference>
<dbReference type="PANTHER" id="PTHR43827">
    <property type="entry name" value="2,5-DIKETO-D-GLUCONIC ACID REDUCTASE"/>
    <property type="match status" value="1"/>
</dbReference>
<organism evidence="8 9">
    <name type="scientific">Heterodermia speciosa</name>
    <dbReference type="NCBI Taxonomy" id="116794"/>
    <lineage>
        <taxon>Eukaryota</taxon>
        <taxon>Fungi</taxon>
        <taxon>Dikarya</taxon>
        <taxon>Ascomycota</taxon>
        <taxon>Pezizomycotina</taxon>
        <taxon>Lecanoromycetes</taxon>
        <taxon>OSLEUM clade</taxon>
        <taxon>Lecanoromycetidae</taxon>
        <taxon>Caliciales</taxon>
        <taxon>Physciaceae</taxon>
        <taxon>Heterodermia</taxon>
    </lineage>
</organism>
<dbReference type="SUPFAM" id="SSF51430">
    <property type="entry name" value="NAD(P)-linked oxidoreductase"/>
    <property type="match status" value="1"/>
</dbReference>
<accession>A0A8H3G1V5</accession>
<dbReference type="Proteomes" id="UP000664521">
    <property type="component" value="Unassembled WGS sequence"/>
</dbReference>
<evidence type="ECO:0000256" key="2">
    <source>
        <dbReference type="ARBA" id="ARBA00022857"/>
    </source>
</evidence>
<keyword evidence="9" id="KW-1185">Reference proteome</keyword>
<evidence type="ECO:0000256" key="1">
    <source>
        <dbReference type="ARBA" id="ARBA00007905"/>
    </source>
</evidence>
<feature type="binding site" evidence="5">
    <location>
        <position position="120"/>
    </location>
    <ligand>
        <name>substrate</name>
    </ligand>
</feature>
<name>A0A8H3G1V5_9LECA</name>
<feature type="site" description="Lowers pKa of active site Tyr" evidence="6">
    <location>
        <position position="90"/>
    </location>
</feature>
<dbReference type="FunFam" id="3.20.20.100:FF:000002">
    <property type="entry name" value="2,5-diketo-D-gluconic acid reductase A"/>
    <property type="match status" value="1"/>
</dbReference>
<evidence type="ECO:0000256" key="5">
    <source>
        <dbReference type="PIRSR" id="PIRSR000097-2"/>
    </source>
</evidence>
<dbReference type="OrthoDB" id="416253at2759"/>
<comment type="caution">
    <text evidence="8">The sequence shown here is derived from an EMBL/GenBank/DDBJ whole genome shotgun (WGS) entry which is preliminary data.</text>
</comment>
<evidence type="ECO:0000256" key="4">
    <source>
        <dbReference type="PIRSR" id="PIRSR000097-1"/>
    </source>
</evidence>
<dbReference type="InterPro" id="IPR036812">
    <property type="entry name" value="NAD(P)_OxRdtase_dom_sf"/>
</dbReference>
<evidence type="ECO:0000256" key="6">
    <source>
        <dbReference type="PIRSR" id="PIRSR000097-3"/>
    </source>
</evidence>
<gene>
    <name evidence="8" type="ORF">HETSPECPRED_009661</name>
</gene>
<dbReference type="GO" id="GO:0016652">
    <property type="term" value="F:oxidoreductase activity, acting on NAD(P)H as acceptor"/>
    <property type="evidence" value="ECO:0007669"/>
    <property type="project" value="InterPro"/>
</dbReference>
<dbReference type="PIRSF" id="PIRSF000097">
    <property type="entry name" value="AKR"/>
    <property type="match status" value="1"/>
</dbReference>
<dbReference type="Pfam" id="PF00248">
    <property type="entry name" value="Aldo_ket_red"/>
    <property type="match status" value="1"/>
</dbReference>
<proteinExistence type="inferred from homology"/>
<dbReference type="InterPro" id="IPR044494">
    <property type="entry name" value="AKR3C2/3"/>
</dbReference>
<keyword evidence="3" id="KW-0560">Oxidoreductase</keyword>
<dbReference type="CDD" id="cd19120">
    <property type="entry name" value="AKR_AKR3C2-3"/>
    <property type="match status" value="1"/>
</dbReference>
<dbReference type="PROSITE" id="PS00062">
    <property type="entry name" value="ALDOKETO_REDUCTASE_2"/>
    <property type="match status" value="1"/>
</dbReference>
<dbReference type="EMBL" id="CAJPDS010000080">
    <property type="protein sequence ID" value="CAF9935112.1"/>
    <property type="molecule type" value="Genomic_DNA"/>
</dbReference>
<sequence>MANILGAEIPSTELSDGTKIPLIGYGTGTTWYKRSDDSTIDRTLVDSIKTALKLGYFHLDAAEVYNTEKEVGIAIKESRISREKLFITTKVITNIKNIEKAIDTSLEKLQLDYVDSYLIHSPFFASSDADLQSAWAAMEAVKDSGKARSIGVSNYLQKHLEATLATARTSPTINQIEYHPYLQHGDLVPYMKSKNIVVSAYAPLTAATKAKPGPCDTLLEALANKYYVGEGEIALRWCMDQGIVAITTSGKEQRLSDMLRTTTFKMTPKEVRDVSDAGLLKHFRGFWQAKFDEDDRS</sequence>
<dbReference type="GO" id="GO:0016616">
    <property type="term" value="F:oxidoreductase activity, acting on the CH-OH group of donors, NAD or NADP as acceptor"/>
    <property type="evidence" value="ECO:0007669"/>
    <property type="project" value="UniProtKB-ARBA"/>
</dbReference>
<feature type="active site" description="Proton donor" evidence="4">
    <location>
        <position position="65"/>
    </location>
</feature>
<dbReference type="InterPro" id="IPR018170">
    <property type="entry name" value="Aldo/ket_reductase_CS"/>
</dbReference>